<dbReference type="GO" id="GO:0005576">
    <property type="term" value="C:extracellular region"/>
    <property type="evidence" value="ECO:0007669"/>
    <property type="project" value="UniProtKB-SubCell"/>
</dbReference>
<keyword evidence="6" id="KW-1219">Ryanodine-sensitive calcium-release channel impairing toxin</keyword>
<organism evidence="8 9">
    <name type="scientific">Plakobranchus ocellatus</name>
    <dbReference type="NCBI Taxonomy" id="259542"/>
    <lineage>
        <taxon>Eukaryota</taxon>
        <taxon>Metazoa</taxon>
        <taxon>Spiralia</taxon>
        <taxon>Lophotrochozoa</taxon>
        <taxon>Mollusca</taxon>
        <taxon>Gastropoda</taxon>
        <taxon>Heterobranchia</taxon>
        <taxon>Euthyneura</taxon>
        <taxon>Panpulmonata</taxon>
        <taxon>Sacoglossa</taxon>
        <taxon>Placobranchoidea</taxon>
        <taxon>Plakobranchidae</taxon>
        <taxon>Plakobranchus</taxon>
    </lineage>
</organism>
<proteinExistence type="inferred from homology"/>
<comment type="similarity">
    <text evidence="2">Belongs to the scorpion calcin family.</text>
</comment>
<reference evidence="8 9" key="1">
    <citation type="journal article" date="2021" name="Elife">
        <title>Chloroplast acquisition without the gene transfer in kleptoplastic sea slugs, Plakobranchus ocellatus.</title>
        <authorList>
            <person name="Maeda T."/>
            <person name="Takahashi S."/>
            <person name="Yoshida T."/>
            <person name="Shimamura S."/>
            <person name="Takaki Y."/>
            <person name="Nagai Y."/>
            <person name="Toyoda A."/>
            <person name="Suzuki Y."/>
            <person name="Arimoto A."/>
            <person name="Ishii H."/>
            <person name="Satoh N."/>
            <person name="Nishiyama T."/>
            <person name="Hasebe M."/>
            <person name="Maruyama T."/>
            <person name="Minagawa J."/>
            <person name="Obokata J."/>
            <person name="Shigenobu S."/>
        </authorList>
    </citation>
    <scope>NUCLEOTIDE SEQUENCE [LARGE SCALE GENOMIC DNA]</scope>
</reference>
<dbReference type="GO" id="GO:0019855">
    <property type="term" value="F:calcium channel inhibitor activity"/>
    <property type="evidence" value="ECO:0007669"/>
    <property type="project" value="InterPro"/>
</dbReference>
<dbReference type="PROSITE" id="PS60028">
    <property type="entry name" value="SCORPION_CALCINE"/>
    <property type="match status" value="1"/>
</dbReference>
<dbReference type="InterPro" id="IPR012632">
    <property type="entry name" value="Scorpion_calcine"/>
</dbReference>
<keyword evidence="6" id="KW-0872">Ion channel impairing toxin</keyword>
<keyword evidence="7" id="KW-0732">Signal</keyword>
<keyword evidence="6" id="KW-0108">Calcium channel impairing toxin</keyword>
<sequence length="152" mass="16914">MKREREIILAATVVVCCATACLAFDCKFPNEGCERNDDCCSKKCVDAHPGTNARCTKLGMHRPCLYTYQCEDRLRCGINNTCCAKYWGICKDAVDCCDPSHKCYEVDGFYYKRCLFTPSVADGISSVSTAHHILVCSVAYTLARTLLLALVR</sequence>
<gene>
    <name evidence="8" type="ORF">PoB_003528600</name>
</gene>
<evidence type="ECO:0000256" key="5">
    <source>
        <dbReference type="ARBA" id="ARBA00023157"/>
    </source>
</evidence>
<keyword evidence="9" id="KW-1185">Reference proteome</keyword>
<name>A0AAV4AKF7_9GAST</name>
<dbReference type="GO" id="GO:0090729">
    <property type="term" value="F:toxin activity"/>
    <property type="evidence" value="ECO:0007669"/>
    <property type="project" value="UniProtKB-KW"/>
</dbReference>
<evidence type="ECO:0000256" key="1">
    <source>
        <dbReference type="ARBA" id="ARBA00004613"/>
    </source>
</evidence>
<dbReference type="AlphaFoldDB" id="A0AAV4AKF7"/>
<evidence type="ECO:0000256" key="4">
    <source>
        <dbReference type="ARBA" id="ARBA00022656"/>
    </source>
</evidence>
<keyword evidence="5" id="KW-1015">Disulfide bond</keyword>
<evidence type="ECO:0000256" key="2">
    <source>
        <dbReference type="ARBA" id="ARBA00008992"/>
    </source>
</evidence>
<evidence type="ECO:0000313" key="8">
    <source>
        <dbReference type="EMBL" id="GFO08781.1"/>
    </source>
</evidence>
<feature type="chain" id="PRO_5044022444" evidence="7">
    <location>
        <begin position="24"/>
        <end position="152"/>
    </location>
</feature>
<comment type="caution">
    <text evidence="8">The sequence shown here is derived from an EMBL/GenBank/DDBJ whole genome shotgun (WGS) entry which is preliminary data.</text>
</comment>
<keyword evidence="3" id="KW-0964">Secreted</keyword>
<evidence type="ECO:0000256" key="3">
    <source>
        <dbReference type="ARBA" id="ARBA00022525"/>
    </source>
</evidence>
<protein>
    <submittedName>
        <fullName evidence="8">Uncharacterized protein</fullName>
    </submittedName>
</protein>
<accession>A0AAV4AKF7</accession>
<comment type="subcellular location">
    <subcellularLocation>
        <location evidence="1">Secreted</location>
    </subcellularLocation>
</comment>
<dbReference type="EMBL" id="BLXT01003994">
    <property type="protein sequence ID" value="GFO08781.1"/>
    <property type="molecule type" value="Genomic_DNA"/>
</dbReference>
<dbReference type="Proteomes" id="UP000735302">
    <property type="component" value="Unassembled WGS sequence"/>
</dbReference>
<keyword evidence="4" id="KW-0800">Toxin</keyword>
<evidence type="ECO:0000256" key="7">
    <source>
        <dbReference type="SAM" id="SignalP"/>
    </source>
</evidence>
<feature type="signal peptide" evidence="7">
    <location>
        <begin position="1"/>
        <end position="23"/>
    </location>
</feature>
<evidence type="ECO:0000313" key="9">
    <source>
        <dbReference type="Proteomes" id="UP000735302"/>
    </source>
</evidence>
<evidence type="ECO:0000256" key="6">
    <source>
        <dbReference type="ARBA" id="ARBA00023297"/>
    </source>
</evidence>